<protein>
    <submittedName>
        <fullName evidence="3">HNH endonuclease</fullName>
    </submittedName>
</protein>
<feature type="domain" description="HNH nuclease" evidence="2">
    <location>
        <begin position="12"/>
        <end position="62"/>
    </location>
</feature>
<gene>
    <name evidence="3" type="ORF">OHB35_18650</name>
</gene>
<accession>A0ABZ1H956</accession>
<keyword evidence="4" id="KW-1185">Reference proteome</keyword>
<keyword evidence="3" id="KW-0378">Hydrolase</keyword>
<dbReference type="Pfam" id="PF01844">
    <property type="entry name" value="HNH"/>
    <property type="match status" value="1"/>
</dbReference>
<sequence>MPEGRPAIPAELRRRVLVEAGHRCAIPTCRRHPVDIEHIDNWATVREHRFENLIALCPTCHRRKGNGTDQIDKKSLRQYKTNLGLLNHRYGDTERRLIEVFGNLLAKGKIPENRTIRMGIGSDLLLWYLMQDGYLETYRFRADETHPYELFRFTQSGIAFLRRWMAAQPLDLDSQRSNIDMPGIGSVGHSNGVPQPQPSPPSGGEEDWTATGLPNSDRSA</sequence>
<dbReference type="Proteomes" id="UP001340816">
    <property type="component" value="Chromosome"/>
</dbReference>
<evidence type="ECO:0000256" key="1">
    <source>
        <dbReference type="SAM" id="MobiDB-lite"/>
    </source>
</evidence>
<evidence type="ECO:0000313" key="4">
    <source>
        <dbReference type="Proteomes" id="UP001340816"/>
    </source>
</evidence>
<feature type="region of interest" description="Disordered" evidence="1">
    <location>
        <begin position="175"/>
        <end position="220"/>
    </location>
</feature>
<dbReference type="InterPro" id="IPR002711">
    <property type="entry name" value="HNH"/>
</dbReference>
<dbReference type="EMBL" id="CP109135">
    <property type="protein sequence ID" value="WSD15104.1"/>
    <property type="molecule type" value="Genomic_DNA"/>
</dbReference>
<proteinExistence type="predicted"/>
<organism evidence="3 4">
    <name type="scientific">Streptomyces phaeochromogenes</name>
    <dbReference type="NCBI Taxonomy" id="1923"/>
    <lineage>
        <taxon>Bacteria</taxon>
        <taxon>Bacillati</taxon>
        <taxon>Actinomycetota</taxon>
        <taxon>Actinomycetes</taxon>
        <taxon>Kitasatosporales</taxon>
        <taxon>Streptomycetaceae</taxon>
        <taxon>Streptomyces</taxon>
        <taxon>Streptomyces phaeochromogenes group</taxon>
    </lineage>
</organism>
<dbReference type="Gene3D" id="1.10.30.50">
    <property type="match status" value="1"/>
</dbReference>
<name>A0ABZ1H956_STRPH</name>
<evidence type="ECO:0000313" key="3">
    <source>
        <dbReference type="EMBL" id="WSD15104.1"/>
    </source>
</evidence>
<dbReference type="GO" id="GO:0004519">
    <property type="term" value="F:endonuclease activity"/>
    <property type="evidence" value="ECO:0007669"/>
    <property type="project" value="UniProtKB-KW"/>
</dbReference>
<evidence type="ECO:0000259" key="2">
    <source>
        <dbReference type="SMART" id="SM00507"/>
    </source>
</evidence>
<dbReference type="CDD" id="cd00085">
    <property type="entry name" value="HNHc"/>
    <property type="match status" value="1"/>
</dbReference>
<dbReference type="RefSeq" id="WP_326759449.1">
    <property type="nucleotide sequence ID" value="NZ_CP109135.1"/>
</dbReference>
<keyword evidence="3" id="KW-0540">Nuclease</keyword>
<dbReference type="SMART" id="SM00507">
    <property type="entry name" value="HNHc"/>
    <property type="match status" value="1"/>
</dbReference>
<dbReference type="InterPro" id="IPR003615">
    <property type="entry name" value="HNH_nuc"/>
</dbReference>
<keyword evidence="3" id="KW-0255">Endonuclease</keyword>
<reference evidence="3 4" key="1">
    <citation type="submission" date="2022-10" db="EMBL/GenBank/DDBJ databases">
        <title>The complete genomes of actinobacterial strains from the NBC collection.</title>
        <authorList>
            <person name="Joergensen T.S."/>
            <person name="Alvarez Arevalo M."/>
            <person name="Sterndorff E.B."/>
            <person name="Faurdal D."/>
            <person name="Vuksanovic O."/>
            <person name="Mourched A.-S."/>
            <person name="Charusanti P."/>
            <person name="Shaw S."/>
            <person name="Blin K."/>
            <person name="Weber T."/>
        </authorList>
    </citation>
    <scope>NUCLEOTIDE SEQUENCE [LARGE SCALE GENOMIC DNA]</scope>
    <source>
        <strain evidence="3 4">NBC 01752</strain>
    </source>
</reference>